<dbReference type="Gene3D" id="1.10.1740.10">
    <property type="match status" value="1"/>
</dbReference>
<keyword evidence="3" id="KW-0731">Sigma factor</keyword>
<sequence>MSFLMKEVSLRTDEIISQDLDHYGDMLLRLAYSYMKNIYDAEDAVQDVFVKLLKNIEIFESEDHKKHWLICVARNICKNKLKSAWFKKHVELMDMPYYDEYKDNHVLNQVLKLPVKYREIIHLYYYEGYTTVEISNIVDRKEATVRSLLSRGRNMLKKELKEEYDFEQEI</sequence>
<evidence type="ECO:0000256" key="3">
    <source>
        <dbReference type="ARBA" id="ARBA00023082"/>
    </source>
</evidence>
<dbReference type="STRING" id="225345.CLCHR_18710"/>
<dbReference type="EMBL" id="MZGT01000021">
    <property type="protein sequence ID" value="OPJ62811.1"/>
    <property type="molecule type" value="Genomic_DNA"/>
</dbReference>
<evidence type="ECO:0000313" key="8">
    <source>
        <dbReference type="Proteomes" id="UP000191056"/>
    </source>
</evidence>
<dbReference type="InterPro" id="IPR013324">
    <property type="entry name" value="RNA_pol_sigma_r3/r4-like"/>
</dbReference>
<keyword evidence="4" id="KW-0804">Transcription</keyword>
<dbReference type="PANTHER" id="PTHR43133">
    <property type="entry name" value="RNA POLYMERASE ECF-TYPE SIGMA FACTO"/>
    <property type="match status" value="1"/>
</dbReference>
<dbReference type="Proteomes" id="UP000191056">
    <property type="component" value="Unassembled WGS sequence"/>
</dbReference>
<dbReference type="Pfam" id="PF08281">
    <property type="entry name" value="Sigma70_r4_2"/>
    <property type="match status" value="1"/>
</dbReference>
<name>A0A1V4IRZ8_9CLOT</name>
<dbReference type="SUPFAM" id="SSF88659">
    <property type="entry name" value="Sigma3 and sigma4 domains of RNA polymerase sigma factors"/>
    <property type="match status" value="1"/>
</dbReference>
<reference evidence="7 8" key="1">
    <citation type="submission" date="2017-03" db="EMBL/GenBank/DDBJ databases">
        <title>Genome sequence of Clostridium chromiireducens DSM 23318.</title>
        <authorList>
            <person name="Poehlein A."/>
            <person name="Daniel R."/>
        </authorList>
    </citation>
    <scope>NUCLEOTIDE SEQUENCE [LARGE SCALE GENOMIC DNA]</scope>
    <source>
        <strain evidence="7 8">DSM 23318</strain>
    </source>
</reference>
<dbReference type="GO" id="GO:0016987">
    <property type="term" value="F:sigma factor activity"/>
    <property type="evidence" value="ECO:0007669"/>
    <property type="project" value="UniProtKB-KW"/>
</dbReference>
<evidence type="ECO:0000256" key="1">
    <source>
        <dbReference type="ARBA" id="ARBA00010641"/>
    </source>
</evidence>
<keyword evidence="8" id="KW-1185">Reference proteome</keyword>
<accession>A0A1V4IRZ8</accession>
<proteinExistence type="inferred from homology"/>
<feature type="domain" description="RNA polymerase sigma factor 70 region 4 type 2" evidence="6">
    <location>
        <begin position="108"/>
        <end position="155"/>
    </location>
</feature>
<dbReference type="InterPro" id="IPR014284">
    <property type="entry name" value="RNA_pol_sigma-70_dom"/>
</dbReference>
<protein>
    <submittedName>
        <fullName evidence="7">ECF RNA polymerase sigma factor SigW</fullName>
    </submittedName>
</protein>
<comment type="caution">
    <text evidence="7">The sequence shown here is derived from an EMBL/GenBank/DDBJ whole genome shotgun (WGS) entry which is preliminary data.</text>
</comment>
<organism evidence="7 8">
    <name type="scientific">Clostridium chromiireducens</name>
    <dbReference type="NCBI Taxonomy" id="225345"/>
    <lineage>
        <taxon>Bacteria</taxon>
        <taxon>Bacillati</taxon>
        <taxon>Bacillota</taxon>
        <taxon>Clostridia</taxon>
        <taxon>Eubacteriales</taxon>
        <taxon>Clostridiaceae</taxon>
        <taxon>Clostridium</taxon>
    </lineage>
</organism>
<keyword evidence="2" id="KW-0805">Transcription regulation</keyword>
<dbReference type="GO" id="GO:0006352">
    <property type="term" value="P:DNA-templated transcription initiation"/>
    <property type="evidence" value="ECO:0007669"/>
    <property type="project" value="InterPro"/>
</dbReference>
<gene>
    <name evidence="7" type="primary">sigW_3</name>
    <name evidence="7" type="ORF">CLCHR_18710</name>
</gene>
<dbReference type="NCBIfam" id="TIGR02937">
    <property type="entry name" value="sigma70-ECF"/>
    <property type="match status" value="1"/>
</dbReference>
<evidence type="ECO:0000256" key="4">
    <source>
        <dbReference type="ARBA" id="ARBA00023163"/>
    </source>
</evidence>
<evidence type="ECO:0000259" key="6">
    <source>
        <dbReference type="Pfam" id="PF08281"/>
    </source>
</evidence>
<dbReference type="Gene3D" id="1.10.10.10">
    <property type="entry name" value="Winged helix-like DNA-binding domain superfamily/Winged helix DNA-binding domain"/>
    <property type="match status" value="1"/>
</dbReference>
<dbReference type="InterPro" id="IPR013325">
    <property type="entry name" value="RNA_pol_sigma_r2"/>
</dbReference>
<evidence type="ECO:0000256" key="2">
    <source>
        <dbReference type="ARBA" id="ARBA00023015"/>
    </source>
</evidence>
<comment type="similarity">
    <text evidence="1">Belongs to the sigma-70 factor family. ECF subfamily.</text>
</comment>
<dbReference type="PANTHER" id="PTHR43133:SF60">
    <property type="entry name" value="RNA POLYMERASE SIGMA FACTOR SIGV"/>
    <property type="match status" value="1"/>
</dbReference>
<dbReference type="InterPro" id="IPR013249">
    <property type="entry name" value="RNA_pol_sigma70_r4_t2"/>
</dbReference>
<dbReference type="CDD" id="cd06171">
    <property type="entry name" value="Sigma70_r4"/>
    <property type="match status" value="1"/>
</dbReference>
<evidence type="ECO:0000313" key="7">
    <source>
        <dbReference type="EMBL" id="OPJ62811.1"/>
    </source>
</evidence>
<dbReference type="InterPro" id="IPR036388">
    <property type="entry name" value="WH-like_DNA-bd_sf"/>
</dbReference>
<feature type="domain" description="RNA polymerase sigma-70 region 2" evidence="5">
    <location>
        <begin position="21"/>
        <end position="85"/>
    </location>
</feature>
<dbReference type="Pfam" id="PF04542">
    <property type="entry name" value="Sigma70_r2"/>
    <property type="match status" value="1"/>
</dbReference>
<evidence type="ECO:0000259" key="5">
    <source>
        <dbReference type="Pfam" id="PF04542"/>
    </source>
</evidence>
<dbReference type="SUPFAM" id="SSF88946">
    <property type="entry name" value="Sigma2 domain of RNA polymerase sigma factors"/>
    <property type="match status" value="1"/>
</dbReference>
<dbReference type="InterPro" id="IPR039425">
    <property type="entry name" value="RNA_pol_sigma-70-like"/>
</dbReference>
<dbReference type="GO" id="GO:0003677">
    <property type="term" value="F:DNA binding"/>
    <property type="evidence" value="ECO:0007669"/>
    <property type="project" value="InterPro"/>
</dbReference>
<dbReference type="AlphaFoldDB" id="A0A1V4IRZ8"/>
<dbReference type="InterPro" id="IPR007627">
    <property type="entry name" value="RNA_pol_sigma70_r2"/>
</dbReference>